<sequence>MSAMDFNSWRPEDTARRFAIMFATSLGTFGWLAAWLAYGQNVWIGLLAGVAVAAVLYWPLYLILRQVFRR</sequence>
<evidence type="ECO:0000313" key="2">
    <source>
        <dbReference type="EMBL" id="ADY25224.1"/>
    </source>
</evidence>
<keyword evidence="1" id="KW-1133">Transmembrane helix</keyword>
<keyword evidence="1" id="KW-0812">Transmembrane</keyword>
<keyword evidence="3" id="KW-1185">Reference proteome</keyword>
<reference evidence="2 3" key="2">
    <citation type="journal article" date="2012" name="Stand. Genomic Sci.">
        <title>Complete genome sequence of the orange-red pigmented, radioresistant Deinococcus proteolyticus type strain (MRP(T)).</title>
        <authorList>
            <person name="Copeland A."/>
            <person name="Zeytun A."/>
            <person name="Yassawong M."/>
            <person name="Nolan M."/>
            <person name="Lucas S."/>
            <person name="Hammon N."/>
            <person name="Deshpande S."/>
            <person name="Cheng J.F."/>
            <person name="Han C."/>
            <person name="Tapia R."/>
            <person name="Goodwin L.A."/>
            <person name="Pitluck S."/>
            <person name="Mavromatis K."/>
            <person name="Liolios K."/>
            <person name="Pagani I."/>
            <person name="Ivanova N."/>
            <person name="Mikhailova N."/>
            <person name="Pati A."/>
            <person name="Chen A."/>
            <person name="Palaniappan K."/>
            <person name="Land M."/>
            <person name="Hauser L."/>
            <person name="Jeffries C.D."/>
            <person name="Brambilla E.M."/>
            <person name="Rohde M."/>
            <person name="Sikorski J."/>
            <person name="Pukall R."/>
            <person name="Goker M."/>
            <person name="Detter J.C."/>
            <person name="Woyke T."/>
            <person name="Bristow J."/>
            <person name="Eisen J.A."/>
            <person name="Markowitz V."/>
            <person name="Hugenholtz P."/>
            <person name="Kyrpides N.C."/>
            <person name="Klenk H.P."/>
            <person name="Lapidus A."/>
        </authorList>
    </citation>
    <scope>NUCLEOTIDE SEQUENCE [LARGE SCALE GENOMIC DNA]</scope>
    <source>
        <strain evidence="3">ATCC 35074 / DSM 20540 / JCM 6276 / NBRC 101906 / NCIMB 13154 / VKM Ac-1939 / CCM 2703 / MRP</strain>
    </source>
</reference>
<dbReference type="HOGENOM" id="CLU_2805336_0_0_0"/>
<dbReference type="EMBL" id="CP002536">
    <property type="protein sequence ID" value="ADY25224.1"/>
    <property type="molecule type" value="Genomic_DNA"/>
</dbReference>
<gene>
    <name evidence="2" type="ordered locus">Deipr_0048</name>
</gene>
<reference evidence="3" key="1">
    <citation type="submission" date="2011-02" db="EMBL/GenBank/DDBJ databases">
        <title>The complete sequence of chromosome of Deinococcus proteolyticus DSM 20540.</title>
        <authorList>
            <consortium name="US DOE Joint Genome Institute (JGI-PGF)"/>
            <person name="Lucas S."/>
            <person name="Copeland A."/>
            <person name="Lapidus A."/>
            <person name="Bruce D."/>
            <person name="Goodwin L."/>
            <person name="Pitluck S."/>
            <person name="Kyrpides N."/>
            <person name="Mavromatis K."/>
            <person name="Pagani I."/>
            <person name="Ivanova N."/>
            <person name="Ovchinnikova G."/>
            <person name="Zeytun A."/>
            <person name="Detter J.C."/>
            <person name="Han C."/>
            <person name="Land M."/>
            <person name="Hauser L."/>
            <person name="Markowitz V."/>
            <person name="Cheng J.-F."/>
            <person name="Hugenholtz P."/>
            <person name="Woyke T."/>
            <person name="Wu D."/>
            <person name="Pukall R."/>
            <person name="Steenblock K."/>
            <person name="Brambilla E."/>
            <person name="Klenk H.-P."/>
            <person name="Eisen J.A."/>
        </authorList>
    </citation>
    <scope>NUCLEOTIDE SEQUENCE [LARGE SCALE GENOMIC DNA]</scope>
    <source>
        <strain evidence="3">ATCC 35074 / DSM 20540 / JCM 6276 / NBRC 101906 / NCIMB 13154 / VKM Ac-1939 / CCM 2703 / MRP</strain>
    </source>
</reference>
<name>F0RIW5_DEIPM</name>
<dbReference type="Proteomes" id="UP000007718">
    <property type="component" value="Chromosome"/>
</dbReference>
<feature type="transmembrane region" description="Helical" evidence="1">
    <location>
        <begin position="44"/>
        <end position="64"/>
    </location>
</feature>
<keyword evidence="1" id="KW-0472">Membrane</keyword>
<organism evidence="2 3">
    <name type="scientific">Deinococcus proteolyticus (strain ATCC 35074 / DSM 20540 / JCM 6276 / NBRC 101906 / NCIMB 13154 / VKM Ac-1939 / CCM 2703 / MRP)</name>
    <dbReference type="NCBI Taxonomy" id="693977"/>
    <lineage>
        <taxon>Bacteria</taxon>
        <taxon>Thermotogati</taxon>
        <taxon>Deinococcota</taxon>
        <taxon>Deinococci</taxon>
        <taxon>Deinococcales</taxon>
        <taxon>Deinococcaceae</taxon>
        <taxon>Deinococcus</taxon>
    </lineage>
</organism>
<evidence type="ECO:0000313" key="3">
    <source>
        <dbReference type="Proteomes" id="UP000007718"/>
    </source>
</evidence>
<accession>F0RIW5</accession>
<dbReference type="KEGG" id="dpt:Deipr_0048"/>
<evidence type="ECO:0000256" key="1">
    <source>
        <dbReference type="SAM" id="Phobius"/>
    </source>
</evidence>
<feature type="transmembrane region" description="Helical" evidence="1">
    <location>
        <begin position="18"/>
        <end position="38"/>
    </location>
</feature>
<proteinExistence type="predicted"/>
<protein>
    <submittedName>
        <fullName evidence="2">Uncharacterized protein</fullName>
    </submittedName>
</protein>
<dbReference type="AlphaFoldDB" id="F0RIW5"/>